<feature type="transmembrane region" description="Helical" evidence="1">
    <location>
        <begin position="281"/>
        <end position="301"/>
    </location>
</feature>
<gene>
    <name evidence="2" type="ORF">C2R22_20185</name>
</gene>
<reference evidence="2 3" key="1">
    <citation type="submission" date="2018-01" db="EMBL/GenBank/DDBJ databases">
        <title>Complete genome sequence of Salinigranum rubrum GX10T, an extremely halophilic archaeon isolated from a marine solar saltern.</title>
        <authorList>
            <person name="Han S."/>
        </authorList>
    </citation>
    <scope>NUCLEOTIDE SEQUENCE [LARGE SCALE GENOMIC DNA]</scope>
    <source>
        <strain evidence="2 3">GX10</strain>
    </source>
</reference>
<feature type="transmembrane region" description="Helical" evidence="1">
    <location>
        <begin position="62"/>
        <end position="85"/>
    </location>
</feature>
<dbReference type="Pfam" id="PF12679">
    <property type="entry name" value="ABC2_membrane_2"/>
    <property type="match status" value="1"/>
</dbReference>
<feature type="transmembrane region" description="Helical" evidence="1">
    <location>
        <begin position="146"/>
        <end position="165"/>
    </location>
</feature>
<keyword evidence="1" id="KW-0472">Membrane</keyword>
<dbReference type="GeneID" id="35594463"/>
<dbReference type="AlphaFoldDB" id="A0A2I8VP39"/>
<dbReference type="Proteomes" id="UP000236584">
    <property type="component" value="Chromosome"/>
</dbReference>
<protein>
    <submittedName>
        <fullName evidence="2">ABC transporter permease</fullName>
    </submittedName>
</protein>
<keyword evidence="3" id="KW-1185">Reference proteome</keyword>
<dbReference type="GO" id="GO:0005886">
    <property type="term" value="C:plasma membrane"/>
    <property type="evidence" value="ECO:0007669"/>
    <property type="project" value="UniProtKB-SubCell"/>
</dbReference>
<evidence type="ECO:0000313" key="2">
    <source>
        <dbReference type="EMBL" id="AUV83676.1"/>
    </source>
</evidence>
<proteinExistence type="predicted"/>
<dbReference type="RefSeq" id="WP_103427365.1">
    <property type="nucleotide sequence ID" value="NZ_CP026309.1"/>
</dbReference>
<dbReference type="GO" id="GO:0140359">
    <property type="term" value="F:ABC-type transporter activity"/>
    <property type="evidence" value="ECO:0007669"/>
    <property type="project" value="InterPro"/>
</dbReference>
<evidence type="ECO:0000313" key="3">
    <source>
        <dbReference type="Proteomes" id="UP000236584"/>
    </source>
</evidence>
<evidence type="ECO:0000256" key="1">
    <source>
        <dbReference type="SAM" id="Phobius"/>
    </source>
</evidence>
<name>A0A2I8VP39_9EURY</name>
<dbReference type="PANTHER" id="PTHR43471:SF1">
    <property type="entry name" value="ABC TRANSPORTER PERMEASE PROTEIN NOSY-RELATED"/>
    <property type="match status" value="1"/>
</dbReference>
<dbReference type="OrthoDB" id="86287at2157"/>
<accession>A0A2I8VP39</accession>
<keyword evidence="1" id="KW-1133">Transmembrane helix</keyword>
<dbReference type="PANTHER" id="PTHR43471">
    <property type="entry name" value="ABC TRANSPORTER PERMEASE"/>
    <property type="match status" value="1"/>
</dbReference>
<dbReference type="KEGG" id="srub:C2R22_20185"/>
<dbReference type="EMBL" id="CP026309">
    <property type="protein sequence ID" value="AUV83676.1"/>
    <property type="molecule type" value="Genomic_DNA"/>
</dbReference>
<feature type="transmembrane region" description="Helical" evidence="1">
    <location>
        <begin position="20"/>
        <end position="42"/>
    </location>
</feature>
<feature type="transmembrane region" description="Helical" evidence="1">
    <location>
        <begin position="177"/>
        <end position="195"/>
    </location>
</feature>
<keyword evidence="1" id="KW-0812">Transmembrane</keyword>
<sequence>MSWQAVAQKDFEDAVRSRWLWGLSAFFLLFFGGTTSLFYAYLGGPEATSDSLFGLFASGFLSFSYTGFLAFALAFIALITSYGAIIDERESGTLKLLLSLPHARRDVIAGKIAGRSAVVVIPALVGFLIALVALLATGTRIIPGHFFPQVALTALLAVAFVSIGVGVSASADSGRQATLGTLGMYFLFALLWSFVARGFPQLLTEIAKRVPGADPLSTALTVKLRLLVKYLNPLRAYETLVAEVYFGDPVQARLVKEGFFTQAQAAPVLQESLPVYLTGPFIFAVLLAWIVVPPVLGYWSFRDQDL</sequence>
<feature type="transmembrane region" description="Helical" evidence="1">
    <location>
        <begin position="112"/>
        <end position="134"/>
    </location>
</feature>
<organism evidence="2 3">
    <name type="scientific">Salinigranum rubrum</name>
    <dbReference type="NCBI Taxonomy" id="755307"/>
    <lineage>
        <taxon>Archaea</taxon>
        <taxon>Methanobacteriati</taxon>
        <taxon>Methanobacteriota</taxon>
        <taxon>Stenosarchaea group</taxon>
        <taxon>Halobacteria</taxon>
        <taxon>Halobacteriales</taxon>
        <taxon>Haloferacaceae</taxon>
        <taxon>Salinigranum</taxon>
    </lineage>
</organism>